<accession>A0A7G5H631</accession>
<name>A0A7G5H631_9BACT</name>
<proteinExistence type="predicted"/>
<evidence type="ECO:0000256" key="1">
    <source>
        <dbReference type="SAM" id="Coils"/>
    </source>
</evidence>
<dbReference type="InterPro" id="IPR050640">
    <property type="entry name" value="Bact_2-comp_sensor_kinase"/>
</dbReference>
<feature type="transmembrane region" description="Helical" evidence="2">
    <location>
        <begin position="141"/>
        <end position="162"/>
    </location>
</feature>
<feature type="transmembrane region" description="Helical" evidence="2">
    <location>
        <begin position="88"/>
        <end position="121"/>
    </location>
</feature>
<dbReference type="RefSeq" id="WP_182463970.1">
    <property type="nucleotide sequence ID" value="NZ_CP059732.1"/>
</dbReference>
<keyword evidence="2" id="KW-0472">Membrane</keyword>
<dbReference type="Pfam" id="PF06580">
    <property type="entry name" value="His_kinase"/>
    <property type="match status" value="1"/>
</dbReference>
<keyword evidence="4" id="KW-0808">Transferase</keyword>
<dbReference type="KEGG" id="sfol:H3H32_17585"/>
<reference evidence="4 5" key="1">
    <citation type="submission" date="2020-07" db="EMBL/GenBank/DDBJ databases">
        <title>Spirosoma foliorum sp. nov., isolated from the leaves on the Nejang mountain Korea, Republic of.</title>
        <authorList>
            <person name="Ho H."/>
            <person name="Lee Y.-J."/>
            <person name="Nurcahyanto D.-A."/>
            <person name="Kim S.-G."/>
        </authorList>
    </citation>
    <scope>NUCLEOTIDE SEQUENCE [LARGE SCALE GENOMIC DNA]</scope>
    <source>
        <strain evidence="4 5">PL0136</strain>
    </source>
</reference>
<feature type="domain" description="Signal transduction histidine kinase internal region" evidence="3">
    <location>
        <begin position="188"/>
        <end position="266"/>
    </location>
</feature>
<keyword evidence="1" id="KW-0175">Coiled coil</keyword>
<dbReference type="InterPro" id="IPR010559">
    <property type="entry name" value="Sig_transdc_His_kin_internal"/>
</dbReference>
<protein>
    <submittedName>
        <fullName evidence="4">Histidine kinase</fullName>
    </submittedName>
</protein>
<dbReference type="EMBL" id="CP059732">
    <property type="protein sequence ID" value="QMW06573.1"/>
    <property type="molecule type" value="Genomic_DNA"/>
</dbReference>
<sequence>MVAKLTYRQRWQLAIRLLFLYSPLTLYINLPESVRSLGKVVELLPFIAAIFLIALGLYFIWISATDWIQNQLFQRFGEEFLLDFNWRALILTMLISLGLAVLYALVFQLIITGLFKLIFYVGLIPQHSEKSQPFTPEVFAYLHRVNNVFNLVIMLSAFYLTLISRSYQQLKDVQLRAERSEKEAALSQVEALKHQLSPHFLFNSLSILTSMVHEDADLSEKFIKQLSKVYRYILEQRDQELVALKTEIEFIRAYTFLLQIRFENKFDVLIEITPAEEEQYKIAPLSLQLLVENAVKHNRMSITEPLQVRIYCKGDVLVVENPWLPRNQPDFSTGIGLKNIINRYALLTPRPVSHGRQDQSFVVEIPLLS</sequence>
<keyword evidence="2" id="KW-1133">Transmembrane helix</keyword>
<evidence type="ECO:0000256" key="2">
    <source>
        <dbReference type="SAM" id="Phobius"/>
    </source>
</evidence>
<dbReference type="Proteomes" id="UP000515369">
    <property type="component" value="Chromosome"/>
</dbReference>
<keyword evidence="5" id="KW-1185">Reference proteome</keyword>
<evidence type="ECO:0000313" key="4">
    <source>
        <dbReference type="EMBL" id="QMW06573.1"/>
    </source>
</evidence>
<feature type="transmembrane region" description="Helical" evidence="2">
    <location>
        <begin position="43"/>
        <end position="68"/>
    </location>
</feature>
<keyword evidence="2" id="KW-0812">Transmembrane</keyword>
<dbReference type="AlphaFoldDB" id="A0A7G5H631"/>
<keyword evidence="4" id="KW-0418">Kinase</keyword>
<evidence type="ECO:0000313" key="5">
    <source>
        <dbReference type="Proteomes" id="UP000515369"/>
    </source>
</evidence>
<feature type="coiled-coil region" evidence="1">
    <location>
        <begin position="163"/>
        <end position="195"/>
    </location>
</feature>
<organism evidence="4 5">
    <name type="scientific">Spirosoma foliorum</name>
    <dbReference type="NCBI Taxonomy" id="2710596"/>
    <lineage>
        <taxon>Bacteria</taxon>
        <taxon>Pseudomonadati</taxon>
        <taxon>Bacteroidota</taxon>
        <taxon>Cytophagia</taxon>
        <taxon>Cytophagales</taxon>
        <taxon>Cytophagaceae</taxon>
        <taxon>Spirosoma</taxon>
    </lineage>
</organism>
<dbReference type="GO" id="GO:0016020">
    <property type="term" value="C:membrane"/>
    <property type="evidence" value="ECO:0007669"/>
    <property type="project" value="InterPro"/>
</dbReference>
<gene>
    <name evidence="4" type="ORF">H3H32_17585</name>
</gene>
<dbReference type="PANTHER" id="PTHR34220:SF7">
    <property type="entry name" value="SENSOR HISTIDINE KINASE YPDA"/>
    <property type="match status" value="1"/>
</dbReference>
<dbReference type="PANTHER" id="PTHR34220">
    <property type="entry name" value="SENSOR HISTIDINE KINASE YPDA"/>
    <property type="match status" value="1"/>
</dbReference>
<feature type="transmembrane region" description="Helical" evidence="2">
    <location>
        <begin position="13"/>
        <end position="31"/>
    </location>
</feature>
<dbReference type="GO" id="GO:0000155">
    <property type="term" value="F:phosphorelay sensor kinase activity"/>
    <property type="evidence" value="ECO:0007669"/>
    <property type="project" value="InterPro"/>
</dbReference>
<evidence type="ECO:0000259" key="3">
    <source>
        <dbReference type="Pfam" id="PF06580"/>
    </source>
</evidence>